<proteinExistence type="predicted"/>
<dbReference type="EMBL" id="JAQOTG010000011">
    <property type="protein sequence ID" value="MDE8564601.1"/>
    <property type="molecule type" value="Genomic_DNA"/>
</dbReference>
<name>A0ABT5W5J6_9BACL</name>
<reference evidence="1 2" key="1">
    <citation type="submission" date="2023-01" db="EMBL/GenBank/DDBJ databases">
        <title>Genome-based reclassification of Anoxybacillus geothermalis as a later heterotypic synonym of Anoxybacillus rupiensis.</title>
        <authorList>
            <person name="Inan Bektas K."/>
            <person name="Canakci S."/>
            <person name="Belduz A.A."/>
            <person name="Guler H.H."/>
        </authorList>
    </citation>
    <scope>NUCLEOTIDE SEQUENCE [LARGE SCALE GENOMIC DNA]</scope>
    <source>
        <strain evidence="1 2">DSM 17127</strain>
    </source>
</reference>
<gene>
    <name evidence="1" type="ORF">PNH38_12045</name>
</gene>
<organism evidence="1 2">
    <name type="scientific">Anoxybacteroides rupiense</name>
    <dbReference type="NCBI Taxonomy" id="311460"/>
    <lineage>
        <taxon>Bacteria</taxon>
        <taxon>Bacillati</taxon>
        <taxon>Bacillota</taxon>
        <taxon>Bacilli</taxon>
        <taxon>Bacillales</taxon>
        <taxon>Anoxybacillaceae</taxon>
        <taxon>Anoxybacteroides</taxon>
    </lineage>
</organism>
<keyword evidence="1" id="KW-0167">Capsid protein</keyword>
<keyword evidence="2" id="KW-1185">Reference proteome</keyword>
<evidence type="ECO:0000313" key="2">
    <source>
        <dbReference type="Proteomes" id="UP001213979"/>
    </source>
</evidence>
<dbReference type="Pfam" id="PF14153">
    <property type="entry name" value="Spore_coat_CotO"/>
    <property type="match status" value="1"/>
</dbReference>
<comment type="caution">
    <text evidence="1">The sequence shown here is derived from an EMBL/GenBank/DDBJ whole genome shotgun (WGS) entry which is preliminary data.</text>
</comment>
<protein>
    <submittedName>
        <fullName evidence="1">CotO family spore coat protein</fullName>
    </submittedName>
</protein>
<dbReference type="RefSeq" id="WP_275192008.1">
    <property type="nucleotide sequence ID" value="NZ_JAQOTG010000011.1"/>
</dbReference>
<dbReference type="InterPro" id="IPR025439">
    <property type="entry name" value="Spore_coat_CotO"/>
</dbReference>
<accession>A0ABT5W5J6</accession>
<dbReference type="Proteomes" id="UP001213979">
    <property type="component" value="Unassembled WGS sequence"/>
</dbReference>
<sequence>MKQSVPNEPLLYIVQPNLEPKVSYMQQSFQAKKTRSSQQTGIAEWGEDAQKQGKQKQFQEMTLEEQIQFLVKLPNQMSRIKCHLVTRKGEYKGFILEYRNGHVKFQTDRGNKFTIPFNQIDSVTLIGFSKDA</sequence>
<evidence type="ECO:0000313" key="1">
    <source>
        <dbReference type="EMBL" id="MDE8564601.1"/>
    </source>
</evidence>
<keyword evidence="1" id="KW-0946">Virion</keyword>